<gene>
    <name evidence="1" type="ORF">ACFSR2_15725</name>
</gene>
<dbReference type="Proteomes" id="UP001597510">
    <property type="component" value="Unassembled WGS sequence"/>
</dbReference>
<dbReference type="InterPro" id="IPR052559">
    <property type="entry name" value="V-haloperoxidase"/>
</dbReference>
<comment type="caution">
    <text evidence="1">The sequence shown here is derived from an EMBL/GenBank/DDBJ whole genome shotgun (WGS) entry which is preliminary data.</text>
</comment>
<organism evidence="1 2">
    <name type="scientific">Emticicia soli</name>
    <dbReference type="NCBI Taxonomy" id="2027878"/>
    <lineage>
        <taxon>Bacteria</taxon>
        <taxon>Pseudomonadati</taxon>
        <taxon>Bacteroidota</taxon>
        <taxon>Cytophagia</taxon>
        <taxon>Cytophagales</taxon>
        <taxon>Leadbetterellaceae</taxon>
        <taxon>Emticicia</taxon>
    </lineage>
</organism>
<dbReference type="InterPro" id="IPR036938">
    <property type="entry name" value="PAP2/HPO_sf"/>
</dbReference>
<name>A0ABW5J937_9BACT</name>
<dbReference type="RefSeq" id="WP_340234560.1">
    <property type="nucleotide sequence ID" value="NZ_JBBEWC010000002.1"/>
</dbReference>
<sequence>MGNHYAAYSIKRVNVTLYAVICVLTICFTSCKDKPNKEVITPAVESKKTSEFDASLAINWSRLQLHLIQSTPGYAAPVAARSLAYTSLALYESVVYGLDGYKSLANQLSGLKALPKPDTTKEYNWGLAANAAISTLVKELYVTTNDKNKTAIDSLRRLSESALKTGVTDQQVIERSINFGADIAKAIWDYSKTDGGNEGWNNNFPTNYKIPVSIGSWEPIGNQKIPLLPLWGKNRNFSTLNNSVAPLAPIAFSFKENSAMYNAAKELVNISNTLTIAQKTQAGFWEDATITAAGHSFSIANIVLKKENAKLDKAAEVYVKLGLALNDAFVTCWKSKYNYNLMAPVSYIKQAIAPRWTSLVITQPVPAYTSENATNSGATAEILTAIFGANYAFTDNTYEGKMPNRTFKSFDEYTNEATIAQLYGGTQYRMANENGQKHGREIAKNILKLKFK</sequence>
<dbReference type="PANTHER" id="PTHR34599:SF1">
    <property type="entry name" value="PHOSPHATIDIC ACID PHOSPHATASE TYPE 2_HALOPEROXIDASE DOMAIN-CONTAINING PROTEIN"/>
    <property type="match status" value="1"/>
</dbReference>
<keyword evidence="2" id="KW-1185">Reference proteome</keyword>
<dbReference type="PANTHER" id="PTHR34599">
    <property type="entry name" value="PEROXIDASE-RELATED"/>
    <property type="match status" value="1"/>
</dbReference>
<evidence type="ECO:0000313" key="1">
    <source>
        <dbReference type="EMBL" id="MFD2522346.1"/>
    </source>
</evidence>
<dbReference type="EMBL" id="JBHULC010000018">
    <property type="protein sequence ID" value="MFD2522346.1"/>
    <property type="molecule type" value="Genomic_DNA"/>
</dbReference>
<dbReference type="CDD" id="cd03398">
    <property type="entry name" value="PAP2_haloperoxidase"/>
    <property type="match status" value="1"/>
</dbReference>
<dbReference type="SUPFAM" id="SSF48317">
    <property type="entry name" value="Acid phosphatase/Vanadium-dependent haloperoxidase"/>
    <property type="match status" value="1"/>
</dbReference>
<protein>
    <submittedName>
        <fullName evidence="1">Vanadium-dependent haloperoxidase</fullName>
    </submittedName>
</protein>
<proteinExistence type="predicted"/>
<reference evidence="2" key="1">
    <citation type="journal article" date="2019" name="Int. J. Syst. Evol. Microbiol.">
        <title>The Global Catalogue of Microorganisms (GCM) 10K type strain sequencing project: providing services to taxonomists for standard genome sequencing and annotation.</title>
        <authorList>
            <consortium name="The Broad Institute Genomics Platform"/>
            <consortium name="The Broad Institute Genome Sequencing Center for Infectious Disease"/>
            <person name="Wu L."/>
            <person name="Ma J."/>
        </authorList>
    </citation>
    <scope>NUCLEOTIDE SEQUENCE [LARGE SCALE GENOMIC DNA]</scope>
    <source>
        <strain evidence="2">KCTC 52344</strain>
    </source>
</reference>
<accession>A0ABW5J937</accession>
<evidence type="ECO:0000313" key="2">
    <source>
        <dbReference type="Proteomes" id="UP001597510"/>
    </source>
</evidence>
<dbReference type="Gene3D" id="1.10.606.20">
    <property type="match status" value="1"/>
</dbReference>